<accession>A0ABR1P2M4</accession>
<evidence type="ECO:0000313" key="1">
    <source>
        <dbReference type="EMBL" id="KAK7724675.1"/>
    </source>
</evidence>
<dbReference type="PANTHER" id="PTHR47784:SF9">
    <property type="entry name" value="ZN(II)2CYS6 TRANSCRIPTION FACTOR (EUROFUNG)"/>
    <property type="match status" value="1"/>
</dbReference>
<gene>
    <name evidence="1" type="ORF">SLS63_008512</name>
</gene>
<dbReference type="PANTHER" id="PTHR47784">
    <property type="entry name" value="STEROL UPTAKE CONTROL PROTEIN 2"/>
    <property type="match status" value="1"/>
</dbReference>
<organism evidence="1 2">
    <name type="scientific">Diaporthe eres</name>
    <name type="common">Phomopsis oblonga</name>
    <dbReference type="NCBI Taxonomy" id="83184"/>
    <lineage>
        <taxon>Eukaryota</taxon>
        <taxon>Fungi</taxon>
        <taxon>Dikarya</taxon>
        <taxon>Ascomycota</taxon>
        <taxon>Pezizomycotina</taxon>
        <taxon>Sordariomycetes</taxon>
        <taxon>Sordariomycetidae</taxon>
        <taxon>Diaporthales</taxon>
        <taxon>Diaporthaceae</taxon>
        <taxon>Diaporthe</taxon>
        <taxon>Diaporthe eres species complex</taxon>
    </lineage>
</organism>
<comment type="caution">
    <text evidence="1">The sequence shown here is derived from an EMBL/GenBank/DDBJ whole genome shotgun (WGS) entry which is preliminary data.</text>
</comment>
<keyword evidence="2" id="KW-1185">Reference proteome</keyword>
<proteinExistence type="predicted"/>
<dbReference type="EMBL" id="JAKNSF020000055">
    <property type="protein sequence ID" value="KAK7724675.1"/>
    <property type="molecule type" value="Genomic_DNA"/>
</dbReference>
<dbReference type="Proteomes" id="UP001430848">
    <property type="component" value="Unassembled WGS sequence"/>
</dbReference>
<reference evidence="1 2" key="1">
    <citation type="submission" date="2024-02" db="EMBL/GenBank/DDBJ databases">
        <title>De novo assembly and annotation of 12 fungi associated with fruit tree decline syndrome in Ontario, Canada.</title>
        <authorList>
            <person name="Sulman M."/>
            <person name="Ellouze W."/>
            <person name="Ilyukhin E."/>
        </authorList>
    </citation>
    <scope>NUCLEOTIDE SEQUENCE [LARGE SCALE GENOMIC DNA]</scope>
    <source>
        <strain evidence="1 2">M169</strain>
    </source>
</reference>
<dbReference type="InterPro" id="IPR053157">
    <property type="entry name" value="Sterol_Uptake_Regulator"/>
</dbReference>
<name>A0ABR1P2M4_DIAER</name>
<protein>
    <submittedName>
        <fullName evidence="1">Uncharacterized protein</fullName>
    </submittedName>
</protein>
<sequence>MKLSGSLTPSEKDAIWAAATLLGSSTLAGVDALSPEQAWPLRKSSESDLHWLRMYDGKREIWRIADPTQPGLKRLPLELCRLLGLRGHFNLLPNPYRSSANILNNLMALKSSETSTLAFISFITLMQADFKQLVVDKDPYALILLAYWFAEFSQHHAWFVWRRSVLECQAICLYLARHHGDIHHLDTILEHPRRICGLFSSKAAKD</sequence>
<evidence type="ECO:0000313" key="2">
    <source>
        <dbReference type="Proteomes" id="UP001430848"/>
    </source>
</evidence>